<keyword evidence="1" id="KW-0614">Plasmid</keyword>
<gene>
    <name evidence="1" type="ordered locus">AM1_G0013</name>
</gene>
<dbReference type="EMBL" id="CP000844">
    <property type="protein sequence ID" value="ABW33193.1"/>
    <property type="molecule type" value="Genomic_DNA"/>
</dbReference>
<dbReference type="AlphaFoldDB" id="A8ZQA7"/>
<sequence length="61" mass="6858">MFKQLELDFASTLASALDEPEQADISLMCASLDQHLQGRSTHEQLRLAGKKLSRVQTPRMD</sequence>
<geneLocation type="plasmid" evidence="1 2">
    <name>pREB7</name>
</geneLocation>
<reference evidence="1 2" key="1">
    <citation type="journal article" date="2008" name="Proc. Natl. Acad. Sci. U.S.A.">
        <title>Niche adaptation and genome expansion in the chlorophyll d-producing cyanobacterium Acaryochloris marina.</title>
        <authorList>
            <person name="Swingley W.D."/>
            <person name="Chen M."/>
            <person name="Cheung P.C."/>
            <person name="Conrad A.L."/>
            <person name="Dejesa L.C."/>
            <person name="Hao J."/>
            <person name="Honchak B.M."/>
            <person name="Karbach L.E."/>
            <person name="Kurdoglu A."/>
            <person name="Lahiri S."/>
            <person name="Mastrian S.D."/>
            <person name="Miyashita H."/>
            <person name="Page L."/>
            <person name="Ramakrishna P."/>
            <person name="Satoh S."/>
            <person name="Sattley W.M."/>
            <person name="Shimada Y."/>
            <person name="Taylor H.L."/>
            <person name="Tomo T."/>
            <person name="Tsuchiya T."/>
            <person name="Wang Z.T."/>
            <person name="Raymond J."/>
            <person name="Mimuro M."/>
            <person name="Blankenship R.E."/>
            <person name="Touchman J.W."/>
        </authorList>
    </citation>
    <scope>NUCLEOTIDE SEQUENCE [LARGE SCALE GENOMIC DNA]</scope>
    <source>
        <strain evidence="2">MBIC 11017</strain>
        <plasmid evidence="2">Plasmid pREB7</plasmid>
    </source>
</reference>
<name>A8ZQA7_ACAM1</name>
<organism evidence="1 2">
    <name type="scientific">Acaryochloris marina (strain MBIC 11017)</name>
    <dbReference type="NCBI Taxonomy" id="329726"/>
    <lineage>
        <taxon>Bacteria</taxon>
        <taxon>Bacillati</taxon>
        <taxon>Cyanobacteriota</taxon>
        <taxon>Cyanophyceae</taxon>
        <taxon>Acaryochloridales</taxon>
        <taxon>Acaryochloridaceae</taxon>
        <taxon>Acaryochloris</taxon>
    </lineage>
</organism>
<protein>
    <submittedName>
        <fullName evidence="1">Uncharacterized protein</fullName>
    </submittedName>
</protein>
<dbReference type="KEGG" id="amr:AM1_G0013"/>
<accession>A8ZQA7</accession>
<dbReference type="Proteomes" id="UP000000268">
    <property type="component" value="Plasmid pREB7"/>
</dbReference>
<evidence type="ECO:0000313" key="1">
    <source>
        <dbReference type="EMBL" id="ABW33193.1"/>
    </source>
</evidence>
<dbReference type="RefSeq" id="WP_012168262.1">
    <property type="nucleotide sequence ID" value="NC_009932.1"/>
</dbReference>
<dbReference type="HOGENOM" id="CLU_2911774_0_0_3"/>
<proteinExistence type="predicted"/>
<keyword evidence="2" id="KW-1185">Reference proteome</keyword>
<evidence type="ECO:0000313" key="2">
    <source>
        <dbReference type="Proteomes" id="UP000000268"/>
    </source>
</evidence>